<dbReference type="Gene3D" id="2.40.50.40">
    <property type="match status" value="4"/>
</dbReference>
<dbReference type="PANTHER" id="PTHR12015">
    <property type="entry name" value="SMALL INDUCIBLE CYTOKINE A"/>
    <property type="match status" value="1"/>
</dbReference>
<dbReference type="CDD" id="cd05831">
    <property type="entry name" value="Ribosomal_P1"/>
    <property type="match status" value="1"/>
</dbReference>
<comment type="function">
    <text evidence="1">Plays an important role in the elongation step of protein synthesis.</text>
</comment>
<evidence type="ECO:0000256" key="2">
    <source>
        <dbReference type="ARBA" id="ARBA00004613"/>
    </source>
</evidence>
<dbReference type="FunFam" id="1.10.10.1410:FF:000002">
    <property type="entry name" value="60S acidic ribosomal protein P2"/>
    <property type="match status" value="1"/>
</dbReference>
<dbReference type="InterPro" id="IPR001811">
    <property type="entry name" value="Chemokine_IL8-like_dom"/>
</dbReference>
<proteinExistence type="inferred from homology"/>
<reference evidence="16" key="1">
    <citation type="submission" date="2012-07" db="EMBL/GenBank/DDBJ databases">
        <title>Genome of the Chinese tree shrew, a rising model animal genetically related to primates.</title>
        <authorList>
            <person name="Zhang G."/>
            <person name="Fan Y."/>
            <person name="Yao Y."/>
            <person name="Huang Z."/>
        </authorList>
    </citation>
    <scope>NUCLEOTIDE SEQUENCE [LARGE SCALE GENOMIC DNA]</scope>
</reference>
<dbReference type="PROSITE" id="PS00471">
    <property type="entry name" value="SMALL_CYTOKINES_CXC"/>
    <property type="match status" value="2"/>
</dbReference>
<evidence type="ECO:0000256" key="3">
    <source>
        <dbReference type="ARBA" id="ARBA00005436"/>
    </source>
</evidence>
<keyword evidence="11" id="KW-0687">Ribonucleoprotein</keyword>
<dbReference type="InParanoid" id="L9L5M9"/>
<evidence type="ECO:0000256" key="7">
    <source>
        <dbReference type="ARBA" id="ARBA00022980"/>
    </source>
</evidence>
<feature type="domain" description="Chemokine interleukin-8-like" evidence="14">
    <location>
        <begin position="46"/>
        <end position="106"/>
    </location>
</feature>
<dbReference type="InterPro" id="IPR036048">
    <property type="entry name" value="Interleukin_8-like_sf"/>
</dbReference>
<evidence type="ECO:0000256" key="1">
    <source>
        <dbReference type="ARBA" id="ARBA00003362"/>
    </source>
</evidence>
<protein>
    <recommendedName>
        <fullName evidence="12">C-X-C motif chemokine</fullName>
    </recommendedName>
</protein>
<dbReference type="Proteomes" id="UP000011518">
    <property type="component" value="Unassembled WGS sequence"/>
</dbReference>
<dbReference type="PANTHER" id="PTHR12015:SF192">
    <property type="entry name" value="GROWTH-REGULATED ALPHA PROTEIN"/>
    <property type="match status" value="1"/>
</dbReference>
<evidence type="ECO:0000256" key="6">
    <source>
        <dbReference type="ARBA" id="ARBA00022525"/>
    </source>
</evidence>
<reference evidence="16" key="2">
    <citation type="journal article" date="2013" name="Nat. Commun.">
        <title>Genome of the Chinese tree shrew.</title>
        <authorList>
            <person name="Fan Y."/>
            <person name="Huang Z.Y."/>
            <person name="Cao C.C."/>
            <person name="Chen C.S."/>
            <person name="Chen Y.X."/>
            <person name="Fan D.D."/>
            <person name="He J."/>
            <person name="Hou H.L."/>
            <person name="Hu L."/>
            <person name="Hu X.T."/>
            <person name="Jiang X.T."/>
            <person name="Lai R."/>
            <person name="Lang Y.S."/>
            <person name="Liang B."/>
            <person name="Liao S.G."/>
            <person name="Mu D."/>
            <person name="Ma Y.Y."/>
            <person name="Niu Y.Y."/>
            <person name="Sun X.Q."/>
            <person name="Xia J.Q."/>
            <person name="Xiao J."/>
            <person name="Xiong Z.Q."/>
            <person name="Xu L."/>
            <person name="Yang L."/>
            <person name="Zhang Y."/>
            <person name="Zhao W."/>
            <person name="Zhao X.D."/>
            <person name="Zheng Y.T."/>
            <person name="Zhou J.M."/>
            <person name="Zhu Y.B."/>
            <person name="Zhang G.J."/>
            <person name="Wang J."/>
            <person name="Yao Y.G."/>
        </authorList>
    </citation>
    <scope>NUCLEOTIDE SEQUENCE [LARGE SCALE GENOMIC DNA]</scope>
</reference>
<dbReference type="Pfam" id="PF00048">
    <property type="entry name" value="IL8"/>
    <property type="match status" value="2"/>
</dbReference>
<dbReference type="InterPro" id="IPR018048">
    <property type="entry name" value="Chemokine_CXC_CS"/>
</dbReference>
<evidence type="ECO:0000256" key="4">
    <source>
        <dbReference type="ARBA" id="ARBA00010665"/>
    </source>
</evidence>
<dbReference type="GO" id="GO:0005840">
    <property type="term" value="C:ribosome"/>
    <property type="evidence" value="ECO:0007669"/>
    <property type="project" value="UniProtKB-KW"/>
</dbReference>
<dbReference type="PRINTS" id="PR00437">
    <property type="entry name" value="SMALLCYTKCXC"/>
</dbReference>
<accession>L9L5M9</accession>
<evidence type="ECO:0000256" key="9">
    <source>
        <dbReference type="ARBA" id="ARBA00023157"/>
    </source>
</evidence>
<dbReference type="InterPro" id="IPR039809">
    <property type="entry name" value="Chemokine_b/g/d"/>
</dbReference>
<feature type="domain" description="Chemokine interleukin-8-like" evidence="14">
    <location>
        <begin position="262"/>
        <end position="322"/>
    </location>
</feature>
<comment type="subcellular location">
    <subcellularLocation>
        <location evidence="2 12">Secreted</location>
    </subcellularLocation>
</comment>
<evidence type="ECO:0000259" key="14">
    <source>
        <dbReference type="SMART" id="SM00199"/>
    </source>
</evidence>
<dbReference type="FunFam" id="2.40.50.40:FF:000004">
    <property type="entry name" value="C-X-C motif chemokine"/>
    <property type="match status" value="2"/>
</dbReference>
<evidence type="ECO:0000313" key="16">
    <source>
        <dbReference type="Proteomes" id="UP000011518"/>
    </source>
</evidence>
<dbReference type="STRING" id="246437.L9L5M9"/>
<dbReference type="GO" id="GO:0005615">
    <property type="term" value="C:extracellular space"/>
    <property type="evidence" value="ECO:0007669"/>
    <property type="project" value="UniProtKB-UniRule"/>
</dbReference>
<name>L9L5M9_TUPCH</name>
<feature type="region of interest" description="Disordered" evidence="13">
    <location>
        <begin position="454"/>
        <end position="485"/>
    </location>
</feature>
<evidence type="ECO:0000256" key="11">
    <source>
        <dbReference type="ARBA" id="ARBA00023274"/>
    </source>
</evidence>
<feature type="domain" description="Chemokine interleukin-8-like" evidence="14">
    <location>
        <begin position="360"/>
        <end position="409"/>
    </location>
</feature>
<dbReference type="GO" id="GO:0006955">
    <property type="term" value="P:immune response"/>
    <property type="evidence" value="ECO:0007669"/>
    <property type="project" value="InterPro"/>
</dbReference>
<evidence type="ECO:0000256" key="8">
    <source>
        <dbReference type="ARBA" id="ARBA00023030"/>
    </source>
</evidence>
<dbReference type="EMBL" id="KB320495">
    <property type="protein sequence ID" value="ELW70470.1"/>
    <property type="molecule type" value="Genomic_DNA"/>
</dbReference>
<dbReference type="InterPro" id="IPR001089">
    <property type="entry name" value="Chemokine_CXC"/>
</dbReference>
<keyword evidence="12" id="KW-0732">Signal</keyword>
<evidence type="ECO:0000313" key="15">
    <source>
        <dbReference type="EMBL" id="ELW70470.1"/>
    </source>
</evidence>
<keyword evidence="9" id="KW-1015">Disulfide bond</keyword>
<dbReference type="SUPFAM" id="SSF54117">
    <property type="entry name" value="Interleukin 8-like chemokines"/>
    <property type="match status" value="4"/>
</dbReference>
<dbReference type="GO" id="GO:0006954">
    <property type="term" value="P:inflammatory response"/>
    <property type="evidence" value="ECO:0007669"/>
    <property type="project" value="UniProtKB-KW"/>
</dbReference>
<dbReference type="InterPro" id="IPR038716">
    <property type="entry name" value="P1/P2_N_sf"/>
</dbReference>
<dbReference type="InterPro" id="IPR033899">
    <property type="entry name" value="CXC_Chemokine_domain"/>
</dbReference>
<dbReference type="GO" id="GO:1990904">
    <property type="term" value="C:ribonucleoprotein complex"/>
    <property type="evidence" value="ECO:0007669"/>
    <property type="project" value="UniProtKB-KW"/>
</dbReference>
<evidence type="ECO:0000256" key="12">
    <source>
        <dbReference type="RuleBase" id="RU361149"/>
    </source>
</evidence>
<comment type="similarity">
    <text evidence="4 12">Belongs to the intercrine alpha (chemokine CxC) family.</text>
</comment>
<feature type="compositionally biased region" description="Basic and acidic residues" evidence="13">
    <location>
        <begin position="454"/>
        <end position="472"/>
    </location>
</feature>
<feature type="signal peptide" evidence="12">
    <location>
        <begin position="1"/>
        <end position="36"/>
    </location>
</feature>
<evidence type="ECO:0000256" key="5">
    <source>
        <dbReference type="ARBA" id="ARBA00022514"/>
    </source>
</evidence>
<feature type="chain" id="PRO_5005139402" description="C-X-C motif chemokine" evidence="12">
    <location>
        <begin position="37"/>
        <end position="485"/>
    </location>
</feature>
<sequence length="485" mass="53109">MSLKFSHSAGLSRLLGSLCALLALMLLTSPGPLVSAAPPAAAVVRELRCICLSVTPGIHPKMITNLQVIAAGPQCSKVEVIATLKNGNEVCLDPQAPLFKKVIQKILERRSRQWRENVPGDTLKSETCRAPALTPCALRFCWTRRHEPPSALLHPLPQTQPSASLPGAAAPTGYADLKEDHEELHCLCLKTTSRVRLKHIARLEVIKAGFHCPTIQMMGQARDFFLDSGNHLERQEFPWPRSPGLPAIATSRRAAGAPVASELRCQCLQTVHGIHPKNIQSVKVTAPGAHCAQTEVIATLKNGQEACLNPAAPMVKRFVEKMLNKPGSKSRKDMATESSPTLLLVVLVLGIFADSYKSQELRCQCIHTSSDIIPPKFIQNVQVIPEGVECSRQQIIQRCVLTMASVSKLACIYSAFILKDDEVTVTEDKINALIKAAGVNVAWLVWEGPGQCQHREPHLQSEEKKVEEKKEESEELDDDMGFGLL</sequence>
<keyword evidence="6 12" id="KW-0964">Secreted</keyword>
<keyword evidence="7" id="KW-0689">Ribosomal protein</keyword>
<feature type="compositionally biased region" description="Acidic residues" evidence="13">
    <location>
        <begin position="473"/>
        <end position="485"/>
    </location>
</feature>
<evidence type="ECO:0000256" key="13">
    <source>
        <dbReference type="SAM" id="MobiDB-lite"/>
    </source>
</evidence>
<keyword evidence="8" id="KW-0339">Growth factor</keyword>
<dbReference type="GO" id="GO:0008009">
    <property type="term" value="F:chemokine activity"/>
    <property type="evidence" value="ECO:0007669"/>
    <property type="project" value="InterPro"/>
</dbReference>
<dbReference type="Gene3D" id="1.10.10.1410">
    <property type="match status" value="1"/>
</dbReference>
<dbReference type="GO" id="GO:0008083">
    <property type="term" value="F:growth factor activity"/>
    <property type="evidence" value="ECO:0007669"/>
    <property type="project" value="UniProtKB-KW"/>
</dbReference>
<dbReference type="PRINTS" id="PR00436">
    <property type="entry name" value="INTERLEUKIN8"/>
</dbReference>
<keyword evidence="16" id="KW-1185">Reference proteome</keyword>
<organism evidence="15 16">
    <name type="scientific">Tupaia chinensis</name>
    <name type="common">Chinese tree shrew</name>
    <name type="synonym">Tupaia belangeri chinensis</name>
    <dbReference type="NCBI Taxonomy" id="246437"/>
    <lineage>
        <taxon>Eukaryota</taxon>
        <taxon>Metazoa</taxon>
        <taxon>Chordata</taxon>
        <taxon>Craniata</taxon>
        <taxon>Vertebrata</taxon>
        <taxon>Euteleostomi</taxon>
        <taxon>Mammalia</taxon>
        <taxon>Eutheria</taxon>
        <taxon>Euarchontoglires</taxon>
        <taxon>Scandentia</taxon>
        <taxon>Tupaiidae</taxon>
        <taxon>Tupaia</taxon>
    </lineage>
</organism>
<comment type="similarity">
    <text evidence="3">Belongs to the eukaryotic ribosomal protein P1/P2 family.</text>
</comment>
<keyword evidence="10" id="KW-0395">Inflammatory response</keyword>
<dbReference type="SMART" id="SM00199">
    <property type="entry name" value="SCY"/>
    <property type="match status" value="3"/>
</dbReference>
<keyword evidence="5 12" id="KW-0202">Cytokine</keyword>
<dbReference type="CDD" id="cd00273">
    <property type="entry name" value="Chemokine_CXC"/>
    <property type="match status" value="2"/>
</dbReference>
<gene>
    <name evidence="15" type="ORF">TREES_T100019250</name>
</gene>
<evidence type="ECO:0000256" key="10">
    <source>
        <dbReference type="ARBA" id="ARBA00023198"/>
    </source>
</evidence>
<dbReference type="eggNOG" id="ENOG502S7MM">
    <property type="taxonomic scope" value="Eukaryota"/>
</dbReference>
<keyword evidence="12" id="KW-0145">Chemotaxis</keyword>
<dbReference type="AlphaFoldDB" id="L9L5M9"/>